<protein>
    <submittedName>
        <fullName evidence="1">Uncharacterized protein</fullName>
    </submittedName>
</protein>
<dbReference type="GO" id="GO:0008237">
    <property type="term" value="F:metallopeptidase activity"/>
    <property type="evidence" value="ECO:0007669"/>
    <property type="project" value="InterPro"/>
</dbReference>
<sequence length="286" mass="32495">MNRFTGLGIKRFKNLFIAMFLIILPFEQVLAQNDGRYSFKYPGNFFSQDGAVVEFDTSVHDKIGVLVTNRTTRSLSEITRMIFNTSPFDRYKQFFYFRIEDEFREDMTNNNTSSTRAYDYSGSPINGGLPVSEGRGSFNLTFLKFGVEEVIQCSCNGATIHTNQGNFSFVGEDSILHEIGHAFAVLADEYSHPRASNFTATNLEDRGANNLKWNGLIGQGFLPNRRIKRIEAVNGLDKGRFIIPSNNCYMNNHRNPEDDRYCPVCQLAIIDRISQLSGVTHPWIGY</sequence>
<name>A0A942A2G8_9BACT</name>
<dbReference type="Proteomes" id="UP000722750">
    <property type="component" value="Unassembled WGS sequence"/>
</dbReference>
<evidence type="ECO:0000313" key="1">
    <source>
        <dbReference type="EMBL" id="MBS1259663.1"/>
    </source>
</evidence>
<reference evidence="1" key="1">
    <citation type="journal article" date="2021" name="ISME J.">
        <title>Fine-scale metabolic discontinuity in a stratified prokaryote microbiome of a Red Sea deep halocline.</title>
        <authorList>
            <person name="Michoud G."/>
            <person name="Ngugi D.K."/>
            <person name="Barozzi A."/>
            <person name="Merlino G."/>
            <person name="Calleja M.L."/>
            <person name="Delgado-Huertas A."/>
            <person name="Moran X.A.G."/>
            <person name="Daffonchio D."/>
        </authorList>
    </citation>
    <scope>NUCLEOTIDE SEQUENCE</scope>
    <source>
        <strain evidence="1">SuakinDeep_MAG55_1</strain>
    </source>
</reference>
<accession>A0A942A2G8</accession>
<dbReference type="EMBL" id="JAANXD010000100">
    <property type="protein sequence ID" value="MBS1259663.1"/>
    <property type="molecule type" value="Genomic_DNA"/>
</dbReference>
<organism evidence="1 2">
    <name type="scientific">Candidatus Scalindua arabica</name>
    <dbReference type="NCBI Taxonomy" id="1127984"/>
    <lineage>
        <taxon>Bacteria</taxon>
        <taxon>Pseudomonadati</taxon>
        <taxon>Planctomycetota</taxon>
        <taxon>Candidatus Brocadiia</taxon>
        <taxon>Candidatus Brocadiales</taxon>
        <taxon>Candidatus Scalinduaceae</taxon>
        <taxon>Candidatus Scalindua</taxon>
    </lineage>
</organism>
<evidence type="ECO:0000313" key="2">
    <source>
        <dbReference type="Proteomes" id="UP000722750"/>
    </source>
</evidence>
<gene>
    <name evidence="1" type="ORF">MAG551_02738</name>
</gene>
<proteinExistence type="predicted"/>
<dbReference type="InterPro" id="IPR024079">
    <property type="entry name" value="MetalloPept_cat_dom_sf"/>
</dbReference>
<comment type="caution">
    <text evidence="1">The sequence shown here is derived from an EMBL/GenBank/DDBJ whole genome shotgun (WGS) entry which is preliminary data.</text>
</comment>
<dbReference type="AlphaFoldDB" id="A0A942A2G8"/>
<dbReference type="Gene3D" id="3.40.390.10">
    <property type="entry name" value="Collagenase (Catalytic Domain)"/>
    <property type="match status" value="1"/>
</dbReference>